<evidence type="ECO:0000256" key="5">
    <source>
        <dbReference type="ARBA" id="ARBA00023136"/>
    </source>
</evidence>
<dbReference type="AlphaFoldDB" id="A0A6N9T0K7"/>
<feature type="transmembrane region" description="Helical" evidence="6">
    <location>
        <begin position="170"/>
        <end position="191"/>
    </location>
</feature>
<keyword evidence="4 6" id="KW-1133">Transmembrane helix</keyword>
<keyword evidence="2" id="KW-1003">Cell membrane</keyword>
<sequence>MSRSAEANESAETTARRRSRFGDWSATATHHTPAEDAQAILTGVLLAALGLSILAHLEFLTGGVAGLALIVSYVFGINVGLAFFLINIPFYALAIGRMGRAFTIKTFIAIALLSLVSYWLPLVFSIAYIDPLAGAVIGGLLIGFALLALFRHRASLGGAGILAIYLQDRFGFRAGLVQLAFDMAILVIALFVVDLSAVIFSLVGALVLNGFLAINHRPDRYIAT</sequence>
<evidence type="ECO:0000256" key="3">
    <source>
        <dbReference type="ARBA" id="ARBA00022692"/>
    </source>
</evidence>
<dbReference type="PANTHER" id="PTHR33545">
    <property type="entry name" value="UPF0750 MEMBRANE PROTEIN YITT-RELATED"/>
    <property type="match status" value="1"/>
</dbReference>
<feature type="transmembrane region" description="Helical" evidence="6">
    <location>
        <begin position="39"/>
        <end position="57"/>
    </location>
</feature>
<comment type="caution">
    <text evidence="7">The sequence shown here is derived from an EMBL/GenBank/DDBJ whole genome shotgun (WGS) entry which is preliminary data.</text>
</comment>
<comment type="subcellular location">
    <subcellularLocation>
        <location evidence="1">Cell membrane</location>
        <topology evidence="1">Multi-pass membrane protein</topology>
    </subcellularLocation>
</comment>
<feature type="transmembrane region" description="Helical" evidence="6">
    <location>
        <begin position="102"/>
        <end position="120"/>
    </location>
</feature>
<feature type="transmembrane region" description="Helical" evidence="6">
    <location>
        <begin position="132"/>
        <end position="150"/>
    </location>
</feature>
<protein>
    <submittedName>
        <fullName evidence="7">YitT family protein</fullName>
    </submittedName>
</protein>
<dbReference type="InterPro" id="IPR051461">
    <property type="entry name" value="UPF0750_membrane"/>
</dbReference>
<keyword evidence="3 6" id="KW-0812">Transmembrane</keyword>
<reference evidence="7 8" key="1">
    <citation type="submission" date="2020-01" db="EMBL/GenBank/DDBJ databases">
        <title>Jiella pacifica sp. nov.</title>
        <authorList>
            <person name="Xue Z."/>
            <person name="Zhu S."/>
            <person name="Chen J."/>
            <person name="Yang J."/>
        </authorList>
    </citation>
    <scope>NUCLEOTIDE SEQUENCE [LARGE SCALE GENOMIC DNA]</scope>
    <source>
        <strain evidence="7 8">40Bstr34</strain>
    </source>
</reference>
<keyword evidence="8" id="KW-1185">Reference proteome</keyword>
<dbReference type="EMBL" id="JAAAMG010000007">
    <property type="protein sequence ID" value="NDW04837.1"/>
    <property type="molecule type" value="Genomic_DNA"/>
</dbReference>
<name>A0A6N9T0K7_9HYPH</name>
<evidence type="ECO:0000313" key="7">
    <source>
        <dbReference type="EMBL" id="NDW04837.1"/>
    </source>
</evidence>
<dbReference type="InterPro" id="IPR003740">
    <property type="entry name" value="YitT"/>
</dbReference>
<feature type="transmembrane region" description="Helical" evidence="6">
    <location>
        <begin position="197"/>
        <end position="214"/>
    </location>
</feature>
<feature type="transmembrane region" description="Helical" evidence="6">
    <location>
        <begin position="63"/>
        <end position="90"/>
    </location>
</feature>
<dbReference type="PANTHER" id="PTHR33545:SF5">
    <property type="entry name" value="UPF0750 MEMBRANE PROTEIN YITT"/>
    <property type="match status" value="1"/>
</dbReference>
<dbReference type="GO" id="GO:0005886">
    <property type="term" value="C:plasma membrane"/>
    <property type="evidence" value="ECO:0007669"/>
    <property type="project" value="UniProtKB-SubCell"/>
</dbReference>
<proteinExistence type="predicted"/>
<evidence type="ECO:0000313" key="8">
    <source>
        <dbReference type="Proteomes" id="UP000469011"/>
    </source>
</evidence>
<evidence type="ECO:0000256" key="2">
    <source>
        <dbReference type="ARBA" id="ARBA00022475"/>
    </source>
</evidence>
<gene>
    <name evidence="7" type="ORF">GTK09_10385</name>
</gene>
<evidence type="ECO:0000256" key="1">
    <source>
        <dbReference type="ARBA" id="ARBA00004651"/>
    </source>
</evidence>
<dbReference type="Pfam" id="PF02588">
    <property type="entry name" value="YitT_membrane"/>
    <property type="match status" value="1"/>
</dbReference>
<dbReference type="RefSeq" id="WP_163463093.1">
    <property type="nucleotide sequence ID" value="NZ_JAAAMG010000007.1"/>
</dbReference>
<organism evidence="7 8">
    <name type="scientific">Jiella pacifica</name>
    <dbReference type="NCBI Taxonomy" id="2696469"/>
    <lineage>
        <taxon>Bacteria</taxon>
        <taxon>Pseudomonadati</taxon>
        <taxon>Pseudomonadota</taxon>
        <taxon>Alphaproteobacteria</taxon>
        <taxon>Hyphomicrobiales</taxon>
        <taxon>Aurantimonadaceae</taxon>
        <taxon>Jiella</taxon>
    </lineage>
</organism>
<dbReference type="Proteomes" id="UP000469011">
    <property type="component" value="Unassembled WGS sequence"/>
</dbReference>
<evidence type="ECO:0000256" key="6">
    <source>
        <dbReference type="SAM" id="Phobius"/>
    </source>
</evidence>
<keyword evidence="5 6" id="KW-0472">Membrane</keyword>
<evidence type="ECO:0000256" key="4">
    <source>
        <dbReference type="ARBA" id="ARBA00022989"/>
    </source>
</evidence>
<accession>A0A6N9T0K7</accession>